<comment type="caution">
    <text evidence="13">The sequence shown here is derived from an EMBL/GenBank/DDBJ whole genome shotgun (WGS) entry which is preliminary data.</text>
</comment>
<keyword evidence="6" id="KW-0145">Chemotaxis</keyword>
<dbReference type="InterPro" id="IPR012823">
    <property type="entry name" value="Flagell_FliJ"/>
</dbReference>
<keyword evidence="4" id="KW-0813">Transport</keyword>
<evidence type="ECO:0000256" key="11">
    <source>
        <dbReference type="SAM" id="Coils"/>
    </source>
</evidence>
<dbReference type="GO" id="GO:0071973">
    <property type="term" value="P:bacterial-type flagellum-dependent cell motility"/>
    <property type="evidence" value="ECO:0007669"/>
    <property type="project" value="InterPro"/>
</dbReference>
<evidence type="ECO:0000256" key="3">
    <source>
        <dbReference type="ARBA" id="ARBA00020392"/>
    </source>
</evidence>
<feature type="region of interest" description="Disordered" evidence="12">
    <location>
        <begin position="121"/>
        <end position="148"/>
    </location>
</feature>
<keyword evidence="13" id="KW-0282">Flagellum</keyword>
<dbReference type="Gene3D" id="1.10.287.1700">
    <property type="match status" value="1"/>
</dbReference>
<proteinExistence type="inferred from homology"/>
<dbReference type="PIRSF" id="PIRSF019404">
    <property type="entry name" value="FliJ"/>
    <property type="match status" value="1"/>
</dbReference>
<keyword evidence="9" id="KW-0472">Membrane</keyword>
<evidence type="ECO:0000256" key="4">
    <source>
        <dbReference type="ARBA" id="ARBA00022448"/>
    </source>
</evidence>
<accession>A0A0N0XKB9</accession>
<dbReference type="GO" id="GO:0003774">
    <property type="term" value="F:cytoskeletal motor activity"/>
    <property type="evidence" value="ECO:0007669"/>
    <property type="project" value="InterPro"/>
</dbReference>
<dbReference type="PRINTS" id="PR01004">
    <property type="entry name" value="FLGFLIJ"/>
</dbReference>
<gene>
    <name evidence="13" type="primary">fliJ</name>
    <name evidence="13" type="ORF">WG78_11525</name>
</gene>
<dbReference type="RefSeq" id="WP_053937948.1">
    <property type="nucleotide sequence ID" value="NZ_LAQT01000008.1"/>
</dbReference>
<keyword evidence="10" id="KW-1006">Bacterial flagellum protein export</keyword>
<evidence type="ECO:0000256" key="10">
    <source>
        <dbReference type="ARBA" id="ARBA00023225"/>
    </source>
</evidence>
<keyword evidence="11" id="KW-0175">Coiled coil</keyword>
<dbReference type="GO" id="GO:0009288">
    <property type="term" value="C:bacterial-type flagellum"/>
    <property type="evidence" value="ECO:0007669"/>
    <property type="project" value="InterPro"/>
</dbReference>
<dbReference type="GO" id="GO:0005886">
    <property type="term" value="C:plasma membrane"/>
    <property type="evidence" value="ECO:0007669"/>
    <property type="project" value="UniProtKB-SubCell"/>
</dbReference>
<organism evidence="13 14">
    <name type="scientific">Amantichitinum ursilacus</name>
    <dbReference type="NCBI Taxonomy" id="857265"/>
    <lineage>
        <taxon>Bacteria</taxon>
        <taxon>Pseudomonadati</taxon>
        <taxon>Pseudomonadota</taxon>
        <taxon>Betaproteobacteria</taxon>
        <taxon>Neisseriales</taxon>
        <taxon>Chitinibacteraceae</taxon>
        <taxon>Amantichitinum</taxon>
    </lineage>
</organism>
<dbReference type="Pfam" id="PF02050">
    <property type="entry name" value="FliJ"/>
    <property type="match status" value="1"/>
</dbReference>
<keyword evidence="13" id="KW-0969">Cilium</keyword>
<dbReference type="InterPro" id="IPR052570">
    <property type="entry name" value="FliJ"/>
</dbReference>
<evidence type="ECO:0000256" key="1">
    <source>
        <dbReference type="ARBA" id="ARBA00004413"/>
    </source>
</evidence>
<dbReference type="EMBL" id="LAQT01000008">
    <property type="protein sequence ID" value="KPC53118.1"/>
    <property type="molecule type" value="Genomic_DNA"/>
</dbReference>
<comment type="subcellular location">
    <subcellularLocation>
        <location evidence="1">Cell membrane</location>
        <topology evidence="1">Peripheral membrane protein</topology>
        <orientation evidence="1">Cytoplasmic side</orientation>
    </subcellularLocation>
</comment>
<dbReference type="GO" id="GO:0015031">
    <property type="term" value="P:protein transport"/>
    <property type="evidence" value="ECO:0007669"/>
    <property type="project" value="UniProtKB-KW"/>
</dbReference>
<dbReference type="GO" id="GO:0006935">
    <property type="term" value="P:chemotaxis"/>
    <property type="evidence" value="ECO:0007669"/>
    <property type="project" value="UniProtKB-KW"/>
</dbReference>
<keyword evidence="7" id="KW-1005">Bacterial flagellum biogenesis</keyword>
<feature type="coiled-coil region" evidence="11">
    <location>
        <begin position="17"/>
        <end position="51"/>
    </location>
</feature>
<keyword evidence="5" id="KW-1003">Cell membrane</keyword>
<name>A0A0N0XKB9_9NEIS</name>
<dbReference type="AlphaFoldDB" id="A0A0N0XKB9"/>
<evidence type="ECO:0000256" key="7">
    <source>
        <dbReference type="ARBA" id="ARBA00022795"/>
    </source>
</evidence>
<keyword evidence="13" id="KW-0966">Cell projection</keyword>
<evidence type="ECO:0000256" key="12">
    <source>
        <dbReference type="SAM" id="MobiDB-lite"/>
    </source>
</evidence>
<reference evidence="13 14" key="1">
    <citation type="submission" date="2015-07" db="EMBL/GenBank/DDBJ databases">
        <title>Draft genome sequence of the Amantichitinum ursilacus IGB-41, a new chitin-degrading bacterium.</title>
        <authorList>
            <person name="Kirstahler P."/>
            <person name="Guenther M."/>
            <person name="Grumaz C."/>
            <person name="Rupp S."/>
            <person name="Zibek S."/>
            <person name="Sohn K."/>
        </authorList>
    </citation>
    <scope>NUCLEOTIDE SEQUENCE [LARGE SCALE GENOMIC DNA]</scope>
    <source>
        <strain evidence="13 14">IGB-41</strain>
    </source>
</reference>
<evidence type="ECO:0000256" key="9">
    <source>
        <dbReference type="ARBA" id="ARBA00023136"/>
    </source>
</evidence>
<dbReference type="PANTHER" id="PTHR38786">
    <property type="entry name" value="FLAGELLAR FLIJ PROTEIN"/>
    <property type="match status" value="1"/>
</dbReference>
<evidence type="ECO:0000313" key="13">
    <source>
        <dbReference type="EMBL" id="KPC53118.1"/>
    </source>
</evidence>
<dbReference type="Proteomes" id="UP000037939">
    <property type="component" value="Unassembled WGS sequence"/>
</dbReference>
<evidence type="ECO:0000256" key="8">
    <source>
        <dbReference type="ARBA" id="ARBA00022927"/>
    </source>
</evidence>
<dbReference type="PANTHER" id="PTHR38786:SF1">
    <property type="entry name" value="FLAGELLAR FLIJ PROTEIN"/>
    <property type="match status" value="1"/>
</dbReference>
<evidence type="ECO:0000313" key="14">
    <source>
        <dbReference type="Proteomes" id="UP000037939"/>
    </source>
</evidence>
<dbReference type="NCBIfam" id="TIGR02473">
    <property type="entry name" value="flagell_FliJ"/>
    <property type="match status" value="1"/>
</dbReference>
<keyword evidence="14" id="KW-1185">Reference proteome</keyword>
<dbReference type="STRING" id="857265.WG78_11525"/>
<evidence type="ECO:0000256" key="6">
    <source>
        <dbReference type="ARBA" id="ARBA00022500"/>
    </source>
</evidence>
<feature type="compositionally biased region" description="Basic and acidic residues" evidence="12">
    <location>
        <begin position="121"/>
        <end position="138"/>
    </location>
</feature>
<sequence length="148" mass="17246">MAKFRFAFLLQLSRDNREEAARTMQTASGKLNSARQKLDQVNAYRNEYRARLTQSAQGGITVTQYRDYQLFLGRLDTAAEQQALEVQRAQVEYERCKAEWMECEKKVKAFEALEERHEAAELRREGQREQKLNDEFNSRPKVNGPNGP</sequence>
<keyword evidence="8" id="KW-0653">Protein transport</keyword>
<protein>
    <recommendedName>
        <fullName evidence="3">Flagellar FliJ protein</fullName>
    </recommendedName>
</protein>
<dbReference type="InterPro" id="IPR018006">
    <property type="entry name" value="Flag_FliJ_proteobac"/>
</dbReference>
<dbReference type="OrthoDB" id="6465096at2"/>
<evidence type="ECO:0000256" key="2">
    <source>
        <dbReference type="ARBA" id="ARBA00010004"/>
    </source>
</evidence>
<evidence type="ECO:0000256" key="5">
    <source>
        <dbReference type="ARBA" id="ARBA00022475"/>
    </source>
</evidence>
<dbReference type="InterPro" id="IPR053716">
    <property type="entry name" value="Flag_assembly_chemotaxis_eff"/>
</dbReference>
<comment type="similarity">
    <text evidence="2">Belongs to the FliJ family.</text>
</comment>
<dbReference type="GO" id="GO:0044781">
    <property type="term" value="P:bacterial-type flagellum organization"/>
    <property type="evidence" value="ECO:0007669"/>
    <property type="project" value="UniProtKB-KW"/>
</dbReference>